<reference evidence="2" key="1">
    <citation type="submission" date="2020-02" db="EMBL/GenBank/DDBJ databases">
        <authorList>
            <person name="Meier V. D."/>
        </authorList>
    </citation>
    <scope>NUCLEOTIDE SEQUENCE</scope>
    <source>
        <strain evidence="2">AVDCRST_MAG40</strain>
    </source>
</reference>
<evidence type="ECO:0000256" key="1">
    <source>
        <dbReference type="SAM" id="MobiDB-lite"/>
    </source>
</evidence>
<sequence length="33" mass="3685">HPGTPVPRGLRSTARPSRTRSAGLSRCDRARRR</sequence>
<dbReference type="AlphaFoldDB" id="A0A6J4K6I3"/>
<feature type="non-terminal residue" evidence="2">
    <location>
        <position position="33"/>
    </location>
</feature>
<gene>
    <name evidence="2" type="ORF">AVDCRST_MAG40-91</name>
</gene>
<feature type="region of interest" description="Disordered" evidence="1">
    <location>
        <begin position="1"/>
        <end position="33"/>
    </location>
</feature>
<feature type="compositionally biased region" description="Low complexity" evidence="1">
    <location>
        <begin position="11"/>
        <end position="22"/>
    </location>
</feature>
<accession>A0A6J4K6I3</accession>
<evidence type="ECO:0000313" key="2">
    <source>
        <dbReference type="EMBL" id="CAA9296827.1"/>
    </source>
</evidence>
<organism evidence="2">
    <name type="scientific">uncultured Gemmatimonadaceae bacterium</name>
    <dbReference type="NCBI Taxonomy" id="246130"/>
    <lineage>
        <taxon>Bacteria</taxon>
        <taxon>Pseudomonadati</taxon>
        <taxon>Gemmatimonadota</taxon>
        <taxon>Gemmatimonadia</taxon>
        <taxon>Gemmatimonadales</taxon>
        <taxon>Gemmatimonadaceae</taxon>
        <taxon>environmental samples</taxon>
    </lineage>
</organism>
<proteinExistence type="predicted"/>
<protein>
    <submittedName>
        <fullName evidence="2">Uncharacterized protein</fullName>
    </submittedName>
</protein>
<dbReference type="EMBL" id="CADCTX010000028">
    <property type="protein sequence ID" value="CAA9296827.1"/>
    <property type="molecule type" value="Genomic_DNA"/>
</dbReference>
<name>A0A6J4K6I3_9BACT</name>
<feature type="non-terminal residue" evidence="2">
    <location>
        <position position="1"/>
    </location>
</feature>